<dbReference type="AlphaFoldDB" id="A0A379ZCA6"/>
<reference evidence="3 4" key="1">
    <citation type="submission" date="2018-06" db="EMBL/GenBank/DDBJ databases">
        <authorList>
            <consortium name="Pathogen Informatics"/>
            <person name="Doyle S."/>
        </authorList>
    </citation>
    <scope>NUCLEOTIDE SEQUENCE [LARGE SCALE GENOMIC DNA]</scope>
    <source>
        <strain evidence="3 4">NCTC10211</strain>
    </source>
</reference>
<organism evidence="3 4">
    <name type="scientific">Serratia marcescens</name>
    <dbReference type="NCBI Taxonomy" id="615"/>
    <lineage>
        <taxon>Bacteria</taxon>
        <taxon>Pseudomonadati</taxon>
        <taxon>Pseudomonadota</taxon>
        <taxon>Gammaproteobacteria</taxon>
        <taxon>Enterobacterales</taxon>
        <taxon>Yersiniaceae</taxon>
        <taxon>Serratia</taxon>
    </lineage>
</organism>
<gene>
    <name evidence="3" type="ORF">NCTC10211_03545</name>
</gene>
<feature type="transmembrane region" description="Helical" evidence="1">
    <location>
        <begin position="34"/>
        <end position="50"/>
    </location>
</feature>
<evidence type="ECO:0000313" key="4">
    <source>
        <dbReference type="Proteomes" id="UP000254765"/>
    </source>
</evidence>
<dbReference type="GO" id="GO:0009103">
    <property type="term" value="P:lipopolysaccharide biosynthetic process"/>
    <property type="evidence" value="ECO:0007669"/>
    <property type="project" value="TreeGrafter"/>
</dbReference>
<evidence type="ECO:0000313" key="3">
    <source>
        <dbReference type="EMBL" id="SUI58338.1"/>
    </source>
</evidence>
<dbReference type="Proteomes" id="UP000254765">
    <property type="component" value="Unassembled WGS sequence"/>
</dbReference>
<accession>A0A379ZCA6</accession>
<name>A0A379ZCA6_SERMA</name>
<keyword evidence="1" id="KW-0812">Transmembrane</keyword>
<dbReference type="PANTHER" id="PTHR23028">
    <property type="entry name" value="ACETYLTRANSFERASE"/>
    <property type="match status" value="1"/>
</dbReference>
<dbReference type="PANTHER" id="PTHR23028:SF53">
    <property type="entry name" value="ACYL_TRANSF_3 DOMAIN-CONTAINING PROTEIN"/>
    <property type="match status" value="1"/>
</dbReference>
<dbReference type="GO" id="GO:0016020">
    <property type="term" value="C:membrane"/>
    <property type="evidence" value="ECO:0007669"/>
    <property type="project" value="TreeGrafter"/>
</dbReference>
<keyword evidence="1" id="KW-1133">Transmembrane helix</keyword>
<feature type="transmembrane region" description="Helical" evidence="1">
    <location>
        <begin position="121"/>
        <end position="140"/>
    </location>
</feature>
<evidence type="ECO:0000259" key="2">
    <source>
        <dbReference type="Pfam" id="PF19040"/>
    </source>
</evidence>
<feature type="domain" description="SGNH" evidence="2">
    <location>
        <begin position="213"/>
        <end position="295"/>
    </location>
</feature>
<dbReference type="InterPro" id="IPR050879">
    <property type="entry name" value="Acyltransferase_3"/>
</dbReference>
<dbReference type="Pfam" id="PF19040">
    <property type="entry name" value="SGNH"/>
    <property type="match status" value="1"/>
</dbReference>
<dbReference type="EMBL" id="UGYK01000002">
    <property type="protein sequence ID" value="SUI58338.1"/>
    <property type="molecule type" value="Genomic_DNA"/>
</dbReference>
<keyword evidence="1" id="KW-0472">Membrane</keyword>
<feature type="transmembrane region" description="Helical" evidence="1">
    <location>
        <begin position="156"/>
        <end position="176"/>
    </location>
</feature>
<feature type="transmembrane region" description="Helical" evidence="1">
    <location>
        <begin position="81"/>
        <end position="101"/>
    </location>
</feature>
<proteinExistence type="predicted"/>
<feature type="transmembrane region" description="Helical" evidence="1">
    <location>
        <begin position="56"/>
        <end position="74"/>
    </location>
</feature>
<dbReference type="InterPro" id="IPR043968">
    <property type="entry name" value="SGNH"/>
</dbReference>
<protein>
    <recommendedName>
        <fullName evidence="2">SGNH domain-containing protein</fullName>
    </recommendedName>
</protein>
<sequence>MLPTRAWELGAGVIISIMHKEGRFNSLKASHREWLFLAGLAMILFAALTFDKKTEFPGYSATLPVLGSIFLILSNGKLSSIILGNRVMVFIGLVSYSWYLWHWPLLSFARIGIDERLSLHAGLLISAVALFIAYLSYLFVETPFRKRIHLSNPKIILGYILVSAALLLPTALGYLLKGIPQRLSPEVVQVDKDKLERVADRCLVGYGAKTYSRDESCLPNSSQDAVALVGDSHAAALRGGVEKYAKKNNLVVYQINKASCPMLVGATRTINTYPAHGAECDEFNKNALNLISENKKSNCYYLRLVGLGHL</sequence>
<evidence type="ECO:0000256" key="1">
    <source>
        <dbReference type="SAM" id="Phobius"/>
    </source>
</evidence>